<dbReference type="InterPro" id="IPR039960">
    <property type="entry name" value="MCP1"/>
</dbReference>
<keyword evidence="1" id="KW-0812">Transmembrane</keyword>
<proteinExistence type="predicted"/>
<dbReference type="SUPFAM" id="SSF81343">
    <property type="entry name" value="Fumarate reductase respiratory complex transmembrane subunits"/>
    <property type="match status" value="1"/>
</dbReference>
<evidence type="ECO:0008006" key="4">
    <source>
        <dbReference type="Google" id="ProtNLM"/>
    </source>
</evidence>
<evidence type="ECO:0000313" key="2">
    <source>
        <dbReference type="EMBL" id="TFK34867.1"/>
    </source>
</evidence>
<accession>A0A5C3LQK6</accession>
<dbReference type="AlphaFoldDB" id="A0A5C3LQK6"/>
<keyword evidence="1" id="KW-0472">Membrane</keyword>
<feature type="transmembrane region" description="Helical" evidence="1">
    <location>
        <begin position="160"/>
        <end position="182"/>
    </location>
</feature>
<dbReference type="EMBL" id="ML213627">
    <property type="protein sequence ID" value="TFK34867.1"/>
    <property type="molecule type" value="Genomic_DNA"/>
</dbReference>
<dbReference type="Proteomes" id="UP000308652">
    <property type="component" value="Unassembled WGS sequence"/>
</dbReference>
<name>A0A5C3LQK6_9AGAR</name>
<evidence type="ECO:0000256" key="1">
    <source>
        <dbReference type="SAM" id="Phobius"/>
    </source>
</evidence>
<feature type="transmembrane region" description="Helical" evidence="1">
    <location>
        <begin position="16"/>
        <end position="41"/>
    </location>
</feature>
<feature type="transmembrane region" description="Helical" evidence="1">
    <location>
        <begin position="202"/>
        <end position="222"/>
    </location>
</feature>
<dbReference type="GO" id="GO:0016020">
    <property type="term" value="C:membrane"/>
    <property type="evidence" value="ECO:0007669"/>
    <property type="project" value="InterPro"/>
</dbReference>
<protein>
    <recommendedName>
        <fullName evidence="4">Mitochondrial adapter protein MCP1 transmembrane domain-containing protein</fullName>
    </recommendedName>
</protein>
<sequence>MPRSSSPSGMSYRVRCLGYATAISHATSPFITTFLLIHLAAPVLANFGGSSLASQTMLLGREYYQTGFGEKYLVLGPLAVHSLTGITKRLLSAPKVQPRKLSSLLSLSGYAVGLLLLPIHFMTHRVDPTTDISPIFAVGPSELDYEFVKIGLHTWPWRSWLLYGSLVTSVTVHAIDGMAIIWNTWLRKPLSAGWKRSARTTIMLLALGGITFPVLTGIYSLGKEPLMTFASTAKRYQASFLQSLIYRI</sequence>
<dbReference type="PANTHER" id="PTHR38409:SF1">
    <property type="entry name" value="MITOCHONDRIAL ADAPTER PROTEIN MCP1"/>
    <property type="match status" value="1"/>
</dbReference>
<keyword evidence="1" id="KW-1133">Transmembrane helix</keyword>
<reference evidence="2 3" key="1">
    <citation type="journal article" date="2019" name="Nat. Ecol. Evol.">
        <title>Megaphylogeny resolves global patterns of mushroom evolution.</title>
        <authorList>
            <person name="Varga T."/>
            <person name="Krizsan K."/>
            <person name="Foldi C."/>
            <person name="Dima B."/>
            <person name="Sanchez-Garcia M."/>
            <person name="Sanchez-Ramirez S."/>
            <person name="Szollosi G.J."/>
            <person name="Szarkandi J.G."/>
            <person name="Papp V."/>
            <person name="Albert L."/>
            <person name="Andreopoulos W."/>
            <person name="Angelini C."/>
            <person name="Antonin V."/>
            <person name="Barry K.W."/>
            <person name="Bougher N.L."/>
            <person name="Buchanan P."/>
            <person name="Buyck B."/>
            <person name="Bense V."/>
            <person name="Catcheside P."/>
            <person name="Chovatia M."/>
            <person name="Cooper J."/>
            <person name="Damon W."/>
            <person name="Desjardin D."/>
            <person name="Finy P."/>
            <person name="Geml J."/>
            <person name="Haridas S."/>
            <person name="Hughes K."/>
            <person name="Justo A."/>
            <person name="Karasinski D."/>
            <person name="Kautmanova I."/>
            <person name="Kiss B."/>
            <person name="Kocsube S."/>
            <person name="Kotiranta H."/>
            <person name="LaButti K.M."/>
            <person name="Lechner B.E."/>
            <person name="Liimatainen K."/>
            <person name="Lipzen A."/>
            <person name="Lukacs Z."/>
            <person name="Mihaltcheva S."/>
            <person name="Morgado L.N."/>
            <person name="Niskanen T."/>
            <person name="Noordeloos M.E."/>
            <person name="Ohm R.A."/>
            <person name="Ortiz-Santana B."/>
            <person name="Ovrebo C."/>
            <person name="Racz N."/>
            <person name="Riley R."/>
            <person name="Savchenko A."/>
            <person name="Shiryaev A."/>
            <person name="Soop K."/>
            <person name="Spirin V."/>
            <person name="Szebenyi C."/>
            <person name="Tomsovsky M."/>
            <person name="Tulloss R.E."/>
            <person name="Uehling J."/>
            <person name="Grigoriev I.V."/>
            <person name="Vagvolgyi C."/>
            <person name="Papp T."/>
            <person name="Martin F.M."/>
            <person name="Miettinen O."/>
            <person name="Hibbett D.S."/>
            <person name="Nagy L.G."/>
        </authorList>
    </citation>
    <scope>NUCLEOTIDE SEQUENCE [LARGE SCALE GENOMIC DNA]</scope>
    <source>
        <strain evidence="2 3">CBS 166.37</strain>
    </source>
</reference>
<dbReference type="OrthoDB" id="10259513at2759"/>
<dbReference type="GO" id="GO:0055088">
    <property type="term" value="P:lipid homeostasis"/>
    <property type="evidence" value="ECO:0007669"/>
    <property type="project" value="InterPro"/>
</dbReference>
<dbReference type="PANTHER" id="PTHR38409">
    <property type="entry name" value="MDM10-COMPLEMENTING PROTEIN 1"/>
    <property type="match status" value="1"/>
</dbReference>
<gene>
    <name evidence="2" type="ORF">BDQ12DRAFT_706840</name>
</gene>
<keyword evidence="3" id="KW-1185">Reference proteome</keyword>
<feature type="transmembrane region" description="Helical" evidence="1">
    <location>
        <begin position="103"/>
        <end position="121"/>
    </location>
</feature>
<organism evidence="2 3">
    <name type="scientific">Crucibulum laeve</name>
    <dbReference type="NCBI Taxonomy" id="68775"/>
    <lineage>
        <taxon>Eukaryota</taxon>
        <taxon>Fungi</taxon>
        <taxon>Dikarya</taxon>
        <taxon>Basidiomycota</taxon>
        <taxon>Agaricomycotina</taxon>
        <taxon>Agaricomycetes</taxon>
        <taxon>Agaricomycetidae</taxon>
        <taxon>Agaricales</taxon>
        <taxon>Agaricineae</taxon>
        <taxon>Nidulariaceae</taxon>
        <taxon>Crucibulum</taxon>
    </lineage>
</organism>
<evidence type="ECO:0000313" key="3">
    <source>
        <dbReference type="Proteomes" id="UP000308652"/>
    </source>
</evidence>
<dbReference type="InterPro" id="IPR034804">
    <property type="entry name" value="SQR/QFR_C/D"/>
</dbReference>